<reference evidence="3 4" key="1">
    <citation type="submission" date="2019-04" db="EMBL/GenBank/DDBJ databases">
        <title>High contiguity whole genome sequence and gene annotation resource for two Venturia nashicola isolates.</title>
        <authorList>
            <person name="Prokchorchik M."/>
            <person name="Won K."/>
            <person name="Lee Y."/>
            <person name="Choi E.D."/>
            <person name="Segonzac C."/>
            <person name="Sohn K.H."/>
        </authorList>
    </citation>
    <scope>NUCLEOTIDE SEQUENCE [LARGE SCALE GENOMIC DNA]</scope>
    <source>
        <strain evidence="3 4">PRI2</strain>
    </source>
</reference>
<proteinExistence type="predicted"/>
<name>A0A4Z1P782_9PEZI</name>
<dbReference type="AlphaFoldDB" id="A0A4Z1P782"/>
<dbReference type="InterPro" id="IPR036465">
    <property type="entry name" value="vWFA_dom_sf"/>
</dbReference>
<feature type="compositionally biased region" description="Low complexity" evidence="1">
    <location>
        <begin position="47"/>
        <end position="59"/>
    </location>
</feature>
<gene>
    <name evidence="3" type="ORF">E6O75_ATG10548</name>
</gene>
<feature type="domain" description="VWFA" evidence="2">
    <location>
        <begin position="139"/>
        <end position="328"/>
    </location>
</feature>
<dbReference type="SMART" id="SM00327">
    <property type="entry name" value="VWA"/>
    <property type="match status" value="1"/>
</dbReference>
<evidence type="ECO:0000256" key="1">
    <source>
        <dbReference type="SAM" id="MobiDB-lite"/>
    </source>
</evidence>
<dbReference type="Proteomes" id="UP000298493">
    <property type="component" value="Unassembled WGS sequence"/>
</dbReference>
<dbReference type="InterPro" id="IPR039510">
    <property type="entry name" value="Vint_dom"/>
</dbReference>
<dbReference type="PANTHER" id="PTHR10579">
    <property type="entry name" value="CALCIUM-ACTIVATED CHLORIDE CHANNEL REGULATOR"/>
    <property type="match status" value="1"/>
</dbReference>
<dbReference type="PROSITE" id="PS50234">
    <property type="entry name" value="VWFA"/>
    <property type="match status" value="1"/>
</dbReference>
<dbReference type="STRING" id="86259.A0A4Z1P782"/>
<dbReference type="Gene3D" id="3.40.50.410">
    <property type="entry name" value="von Willebrand factor, type A domain"/>
    <property type="match status" value="1"/>
</dbReference>
<dbReference type="SUPFAM" id="SSF51294">
    <property type="entry name" value="Hedgehog/intein (Hint) domain"/>
    <property type="match status" value="1"/>
</dbReference>
<dbReference type="InterPro" id="IPR002035">
    <property type="entry name" value="VWF_A"/>
</dbReference>
<dbReference type="Pfam" id="PF14624">
    <property type="entry name" value="Vwaint"/>
    <property type="match status" value="1"/>
</dbReference>
<dbReference type="InterPro" id="IPR036844">
    <property type="entry name" value="Hint_dom_sf"/>
</dbReference>
<dbReference type="Pfam" id="PF00092">
    <property type="entry name" value="VWA"/>
    <property type="match status" value="1"/>
</dbReference>
<evidence type="ECO:0000313" key="3">
    <source>
        <dbReference type="EMBL" id="TID17903.1"/>
    </source>
</evidence>
<comment type="caution">
    <text evidence="3">The sequence shown here is derived from an EMBL/GenBank/DDBJ whole genome shotgun (WGS) entry which is preliminary data.</text>
</comment>
<evidence type="ECO:0000313" key="4">
    <source>
        <dbReference type="Proteomes" id="UP000298493"/>
    </source>
</evidence>
<dbReference type="PANTHER" id="PTHR10579:SF156">
    <property type="entry name" value="VWFA DOMAIN-CONTAINING PROTEIN"/>
    <property type="match status" value="1"/>
</dbReference>
<dbReference type="Pfam" id="PF14623">
    <property type="entry name" value="Vint"/>
    <property type="match status" value="1"/>
</dbReference>
<sequence length="805" mass="89020">MAGAPESTTWSTSHIHFHTNQYPSEIWEVLRSQPTPKPTANYIQTRSSPRISSSSSSSSSFQFVHEKVEDYEDTDRESTIYTPSATIVSESSLPIRFNAMQLGDHLRIELHPLSEKDGILVSVTPPKQPKSKINHVPCDIVLVIDVSSSMGCDAPVPTTSPSEREGNGLSVLDLVKHAARTIIETLNENDRLGLVTFSTDARIVQKLLPMTTKNKKVAWARVEKLQVESMTNLWHGVLKGIKLFDDKERENTAAAVMILTDGMPNHMCPVQGYVPKLRQHSLPASLHTFGFGYSLKSGLLKSIAEIGLGNYAFIPDAGMIGTVFVHAIANLQSTFATSTSLTLTATGNITLYETMGHYAKSKDPETADHGQQSHKQLTIPLGNLQYGQSRDIILKYCPSEKETDLRGSVLASLDCRTLDSSTNDLFVEADIETTTSLPKEIVQYHRTRADICAFLSSIFPLSSVSEHYVISGTDMRSIKHAELEALIHLTESNKHTDELNASLLEDMSGPDPSGQIKLALSSEEYFNKWGKHYLLSLLDAHQNQICNSFKDPGPLMYGRNSPLFIKCRDTLDFAFDNLPPPKPSNITRDRYGNAVMTTVDVRQYNRRQNPCFAGECSLELADGSETSIENVTAGMEVWTPLGPRAAVAVVATKVKLYEMCRIGELVITDWHPLFIHGDWSFPYDVAVERELYTGTIYSLLLERDEVPEAHAIQIGGHLAVTLGHGMAGASSKDDARAHPFFGDYEKVKSNLEMLAKDRRGTYISVGVVKDMETGLVCGFIPTRQEVEIQDKPYPIIESKRVSAAA</sequence>
<evidence type="ECO:0000259" key="2">
    <source>
        <dbReference type="PROSITE" id="PS50234"/>
    </source>
</evidence>
<dbReference type="SUPFAM" id="SSF53300">
    <property type="entry name" value="vWA-like"/>
    <property type="match status" value="1"/>
</dbReference>
<feature type="region of interest" description="Disordered" evidence="1">
    <location>
        <begin position="37"/>
        <end position="59"/>
    </location>
</feature>
<dbReference type="EMBL" id="SNSC02000015">
    <property type="protein sequence ID" value="TID17903.1"/>
    <property type="molecule type" value="Genomic_DNA"/>
</dbReference>
<organism evidence="3 4">
    <name type="scientific">Venturia nashicola</name>
    <dbReference type="NCBI Taxonomy" id="86259"/>
    <lineage>
        <taxon>Eukaryota</taxon>
        <taxon>Fungi</taxon>
        <taxon>Dikarya</taxon>
        <taxon>Ascomycota</taxon>
        <taxon>Pezizomycotina</taxon>
        <taxon>Dothideomycetes</taxon>
        <taxon>Pleosporomycetidae</taxon>
        <taxon>Venturiales</taxon>
        <taxon>Venturiaceae</taxon>
        <taxon>Venturia</taxon>
    </lineage>
</organism>
<accession>A0A4Z1P782</accession>
<dbReference type="InterPro" id="IPR032838">
    <property type="entry name" value="Vwaint_dom"/>
</dbReference>
<keyword evidence="4" id="KW-1185">Reference proteome</keyword>
<protein>
    <submittedName>
        <fullName evidence="3">U-box domain-containing protein</fullName>
    </submittedName>
</protein>
<dbReference type="InterPro" id="IPR051266">
    <property type="entry name" value="CLCR"/>
</dbReference>